<feature type="chain" id="PRO_5046823452" evidence="2">
    <location>
        <begin position="24"/>
        <end position="384"/>
    </location>
</feature>
<gene>
    <name evidence="4" type="ORF">QUW02_09990</name>
</gene>
<sequence length="384" mass="43169">MGKLKILSFAVALMFSFGQTAWAKDNVDEKDYKSYPHMFFGLHGGGQITFTDYKASKLITPSYGVSLGGYFNSIVGTRLHVSGYQTKGGFSSLNETYDYKYVTSDIDMILNLTNLFSRTDDHMFNVLLFGGVGLNYAWDNDDLLALNNSGKVAGVQAWDKNLLSHNARVGMQLDAKLSKHFGLNLEVMANSLSDKFNSKISSRNDWQLTASLGLVFKFAYKDKKGQSAPSVAEEVWETRKDTVWYDDITYKDVPVQEKLESQIYYQISMAEPKPQAKINEIVEFIKNHKNCKILVTSYADKGTGNPSINMKYSEERTKNVVDALVKAGVDKNIITAESKGDTVQPFAENDKNRVTLTVVTGDGTKKEKVVSKKFRIEEKRYRVQ</sequence>
<dbReference type="Proteomes" id="UP001228403">
    <property type="component" value="Unassembled WGS sequence"/>
</dbReference>
<keyword evidence="1" id="KW-0472">Membrane</keyword>
<name>A0ABT7U6V4_9BACE</name>
<dbReference type="InterPro" id="IPR006665">
    <property type="entry name" value="OmpA-like"/>
</dbReference>
<dbReference type="PANTHER" id="PTHR30329">
    <property type="entry name" value="STATOR ELEMENT OF FLAGELLAR MOTOR COMPLEX"/>
    <property type="match status" value="1"/>
</dbReference>
<organism evidence="4 5">
    <name type="scientific">Bacteroides eggerthii</name>
    <dbReference type="NCBI Taxonomy" id="28111"/>
    <lineage>
        <taxon>Bacteria</taxon>
        <taxon>Pseudomonadati</taxon>
        <taxon>Bacteroidota</taxon>
        <taxon>Bacteroidia</taxon>
        <taxon>Bacteroidales</taxon>
        <taxon>Bacteroidaceae</taxon>
        <taxon>Bacteroides</taxon>
    </lineage>
</organism>
<dbReference type="EMBL" id="JAUDCF010000026">
    <property type="protein sequence ID" value="MDM8146244.1"/>
    <property type="molecule type" value="Genomic_DNA"/>
</dbReference>
<accession>A0ABT7U6V4</accession>
<dbReference type="InterPro" id="IPR050330">
    <property type="entry name" value="Bact_OuterMem_StrucFunc"/>
</dbReference>
<feature type="domain" description="OmpA-like" evidence="3">
    <location>
        <begin position="252"/>
        <end position="384"/>
    </location>
</feature>
<dbReference type="Gene3D" id="3.30.1330.60">
    <property type="entry name" value="OmpA-like domain"/>
    <property type="match status" value="1"/>
</dbReference>
<dbReference type="SUPFAM" id="SSF103088">
    <property type="entry name" value="OmpA-like"/>
    <property type="match status" value="1"/>
</dbReference>
<keyword evidence="5" id="KW-1185">Reference proteome</keyword>
<feature type="signal peptide" evidence="2">
    <location>
        <begin position="1"/>
        <end position="23"/>
    </location>
</feature>
<evidence type="ECO:0000256" key="1">
    <source>
        <dbReference type="PROSITE-ProRule" id="PRU00473"/>
    </source>
</evidence>
<evidence type="ECO:0000313" key="4">
    <source>
        <dbReference type="EMBL" id="MDM8146244.1"/>
    </source>
</evidence>
<comment type="caution">
    <text evidence="4">The sequence shown here is derived from an EMBL/GenBank/DDBJ whole genome shotgun (WGS) entry which is preliminary data.</text>
</comment>
<evidence type="ECO:0000313" key="5">
    <source>
        <dbReference type="Proteomes" id="UP001228403"/>
    </source>
</evidence>
<protein>
    <submittedName>
        <fullName evidence="4">OmpA family protein</fullName>
    </submittedName>
</protein>
<evidence type="ECO:0000256" key="2">
    <source>
        <dbReference type="SAM" id="SignalP"/>
    </source>
</evidence>
<reference evidence="5" key="1">
    <citation type="submission" date="2023-07" db="EMBL/GenBank/DDBJ databases">
        <title>Identification and characterization of horizontal gene transfer across gut microbiota members of farm animals based on homology search.</title>
        <authorList>
            <person name="Schwarzerova J."/>
            <person name="Nykrynova M."/>
            <person name="Jureckova K."/>
            <person name="Cejkova D."/>
            <person name="Rychlik I."/>
        </authorList>
    </citation>
    <scope>NUCLEOTIDE SEQUENCE [LARGE SCALE GENOMIC DNA]</scope>
    <source>
        <strain evidence="5">ET4</strain>
    </source>
</reference>
<dbReference type="PANTHER" id="PTHR30329:SF21">
    <property type="entry name" value="LIPOPROTEIN YIAD-RELATED"/>
    <property type="match status" value="1"/>
</dbReference>
<dbReference type="PROSITE" id="PS51123">
    <property type="entry name" value="OMPA_2"/>
    <property type="match status" value="1"/>
</dbReference>
<proteinExistence type="predicted"/>
<dbReference type="InterPro" id="IPR036737">
    <property type="entry name" value="OmpA-like_sf"/>
</dbReference>
<keyword evidence="2" id="KW-0732">Signal</keyword>
<dbReference type="Pfam" id="PF00691">
    <property type="entry name" value="OmpA"/>
    <property type="match status" value="1"/>
</dbReference>
<evidence type="ECO:0000259" key="3">
    <source>
        <dbReference type="PROSITE" id="PS51123"/>
    </source>
</evidence>